<sequence length="293" mass="32612">MKVGFIGLGIMGEAMCYNILKKHDDQVFIYDINKAQMDKVARYGGIPCESSAHVAKMSDLIITVVPRSEHSMDVYSQIRDAVDDTKICVDMSTIDPDVSLQIRDMLAERGCAFLDAPVVKSQEAAWLGDVGIYVGGPRDVYDQIKPILRYMGRSIIHMGDHGKGLIMKICHNALVAQIQNGINETLTLARANGIDLDKYSAAISYGVGQNYYYDSKQIALMSKDYTTQFSVENMAKDLDICHRMIQPQGMEMPGLEVSRNVYKEALEKNMGGSDYCSTVEIIMARSHVSNKEQ</sequence>
<accession>A0A9D1F333</accession>
<evidence type="ECO:0000313" key="8">
    <source>
        <dbReference type="Proteomes" id="UP000823927"/>
    </source>
</evidence>
<evidence type="ECO:0000256" key="1">
    <source>
        <dbReference type="ARBA" id="ARBA00009080"/>
    </source>
</evidence>
<gene>
    <name evidence="7" type="ORF">IAB46_03025</name>
</gene>
<reference evidence="7" key="2">
    <citation type="journal article" date="2021" name="PeerJ">
        <title>Extensive microbial diversity within the chicken gut microbiome revealed by metagenomics and culture.</title>
        <authorList>
            <person name="Gilroy R."/>
            <person name="Ravi A."/>
            <person name="Getino M."/>
            <person name="Pursley I."/>
            <person name="Horton D.L."/>
            <person name="Alikhan N.F."/>
            <person name="Baker D."/>
            <person name="Gharbi K."/>
            <person name="Hall N."/>
            <person name="Watson M."/>
            <person name="Adriaenssens E.M."/>
            <person name="Foster-Nyarko E."/>
            <person name="Jarju S."/>
            <person name="Secka A."/>
            <person name="Antonio M."/>
            <person name="Oren A."/>
            <person name="Chaudhuri R.R."/>
            <person name="La Ragione R."/>
            <person name="Hildebrand F."/>
            <person name="Pallen M.J."/>
        </authorList>
    </citation>
    <scope>NUCLEOTIDE SEQUENCE</scope>
    <source>
        <strain evidence="7">CHK178-757</strain>
    </source>
</reference>
<dbReference type="GO" id="GO:0008442">
    <property type="term" value="F:3-hydroxyisobutyrate dehydrogenase activity"/>
    <property type="evidence" value="ECO:0007669"/>
    <property type="project" value="TreeGrafter"/>
</dbReference>
<protein>
    <submittedName>
        <fullName evidence="7">NAD(P)-dependent oxidoreductase</fullName>
    </submittedName>
</protein>
<evidence type="ECO:0000313" key="7">
    <source>
        <dbReference type="EMBL" id="HIS46526.1"/>
    </source>
</evidence>
<name>A0A9D1F333_9FIRM</name>
<dbReference type="InterPro" id="IPR008927">
    <property type="entry name" value="6-PGluconate_DH-like_C_sf"/>
</dbReference>
<evidence type="ECO:0000256" key="3">
    <source>
        <dbReference type="ARBA" id="ARBA00023027"/>
    </source>
</evidence>
<feature type="domain" description="3-hydroxyisobutyrate dehydrogenase-like NAD-binding" evidence="6">
    <location>
        <begin position="162"/>
        <end position="280"/>
    </location>
</feature>
<keyword evidence="2" id="KW-0560">Oxidoreductase</keyword>
<feature type="domain" description="6-phosphogluconate dehydrogenase NADP-binding" evidence="5">
    <location>
        <begin position="2"/>
        <end position="159"/>
    </location>
</feature>
<proteinExistence type="inferred from homology"/>
<dbReference type="Gene3D" id="3.40.50.720">
    <property type="entry name" value="NAD(P)-binding Rossmann-like Domain"/>
    <property type="match status" value="1"/>
</dbReference>
<evidence type="ECO:0000256" key="4">
    <source>
        <dbReference type="PIRSR" id="PIRSR000103-1"/>
    </source>
</evidence>
<dbReference type="InterPro" id="IPR029154">
    <property type="entry name" value="HIBADH-like_NADP-bd"/>
</dbReference>
<dbReference type="Pfam" id="PF03446">
    <property type="entry name" value="NAD_binding_2"/>
    <property type="match status" value="1"/>
</dbReference>
<evidence type="ECO:0000256" key="2">
    <source>
        <dbReference type="ARBA" id="ARBA00023002"/>
    </source>
</evidence>
<evidence type="ECO:0000259" key="5">
    <source>
        <dbReference type="Pfam" id="PF03446"/>
    </source>
</evidence>
<dbReference type="GO" id="GO:0051287">
    <property type="term" value="F:NAD binding"/>
    <property type="evidence" value="ECO:0007669"/>
    <property type="project" value="InterPro"/>
</dbReference>
<comment type="similarity">
    <text evidence="1">Belongs to the HIBADH-related family.</text>
</comment>
<dbReference type="SUPFAM" id="SSF51735">
    <property type="entry name" value="NAD(P)-binding Rossmann-fold domains"/>
    <property type="match status" value="1"/>
</dbReference>
<dbReference type="AlphaFoldDB" id="A0A9D1F333"/>
<dbReference type="GO" id="GO:0050661">
    <property type="term" value="F:NADP binding"/>
    <property type="evidence" value="ECO:0007669"/>
    <property type="project" value="InterPro"/>
</dbReference>
<dbReference type="PANTHER" id="PTHR22981:SF84">
    <property type="entry name" value="3-HYDROXYISOBUTYRATE DEHYDROGENASE"/>
    <property type="match status" value="1"/>
</dbReference>
<dbReference type="GO" id="GO:0006574">
    <property type="term" value="P:L-valine catabolic process"/>
    <property type="evidence" value="ECO:0007669"/>
    <property type="project" value="TreeGrafter"/>
</dbReference>
<dbReference type="Proteomes" id="UP000823927">
    <property type="component" value="Unassembled WGS sequence"/>
</dbReference>
<dbReference type="PIRSF" id="PIRSF000103">
    <property type="entry name" value="HIBADH"/>
    <property type="match status" value="1"/>
</dbReference>
<dbReference type="InterPro" id="IPR006115">
    <property type="entry name" value="6PGDH_NADP-bd"/>
</dbReference>
<dbReference type="SUPFAM" id="SSF48179">
    <property type="entry name" value="6-phosphogluconate dehydrogenase C-terminal domain-like"/>
    <property type="match status" value="1"/>
</dbReference>
<organism evidence="7 8">
    <name type="scientific">Candidatus Scybalocola faecigallinarum</name>
    <dbReference type="NCBI Taxonomy" id="2840941"/>
    <lineage>
        <taxon>Bacteria</taxon>
        <taxon>Bacillati</taxon>
        <taxon>Bacillota</taxon>
        <taxon>Clostridia</taxon>
        <taxon>Lachnospirales</taxon>
        <taxon>Lachnospiraceae</taxon>
        <taxon>Lachnospiraceae incertae sedis</taxon>
        <taxon>Candidatus Scybalocola (ex Gilroy et al. 2021)</taxon>
    </lineage>
</organism>
<keyword evidence="3" id="KW-0520">NAD</keyword>
<dbReference type="Gene3D" id="1.10.1040.10">
    <property type="entry name" value="N-(1-d-carboxylethyl)-l-norvaline Dehydrogenase, domain 2"/>
    <property type="match status" value="1"/>
</dbReference>
<feature type="active site" evidence="4">
    <location>
        <position position="168"/>
    </location>
</feature>
<dbReference type="InterPro" id="IPR036291">
    <property type="entry name" value="NAD(P)-bd_dom_sf"/>
</dbReference>
<dbReference type="EMBL" id="DVIT01000013">
    <property type="protein sequence ID" value="HIS46526.1"/>
    <property type="molecule type" value="Genomic_DNA"/>
</dbReference>
<evidence type="ECO:0000259" key="6">
    <source>
        <dbReference type="Pfam" id="PF14833"/>
    </source>
</evidence>
<dbReference type="Pfam" id="PF14833">
    <property type="entry name" value="NAD_binding_11"/>
    <property type="match status" value="1"/>
</dbReference>
<reference evidence="7" key="1">
    <citation type="submission" date="2020-10" db="EMBL/GenBank/DDBJ databases">
        <authorList>
            <person name="Gilroy R."/>
        </authorList>
    </citation>
    <scope>NUCLEOTIDE SEQUENCE</scope>
    <source>
        <strain evidence="7">CHK178-757</strain>
    </source>
</reference>
<dbReference type="InterPro" id="IPR015815">
    <property type="entry name" value="HIBADH-related"/>
</dbReference>
<comment type="caution">
    <text evidence="7">The sequence shown here is derived from an EMBL/GenBank/DDBJ whole genome shotgun (WGS) entry which is preliminary data.</text>
</comment>
<dbReference type="InterPro" id="IPR013328">
    <property type="entry name" value="6PGD_dom2"/>
</dbReference>
<dbReference type="PANTHER" id="PTHR22981">
    <property type="entry name" value="3-HYDROXYISOBUTYRATE DEHYDROGENASE-RELATED"/>
    <property type="match status" value="1"/>
</dbReference>